<dbReference type="PANTHER" id="PTHR42850">
    <property type="entry name" value="METALLOPHOSPHOESTERASE"/>
    <property type="match status" value="1"/>
</dbReference>
<evidence type="ECO:0000313" key="3">
    <source>
        <dbReference type="Proteomes" id="UP000249229"/>
    </source>
</evidence>
<feature type="domain" description="Calcineurin-like phosphoesterase" evidence="1">
    <location>
        <begin position="20"/>
        <end position="213"/>
    </location>
</feature>
<dbReference type="InterPro" id="IPR029052">
    <property type="entry name" value="Metallo-depent_PP-like"/>
</dbReference>
<protein>
    <submittedName>
        <fullName evidence="2">Serine/threonine protein phosphatase</fullName>
    </submittedName>
</protein>
<dbReference type="GO" id="GO:0016791">
    <property type="term" value="F:phosphatase activity"/>
    <property type="evidence" value="ECO:0007669"/>
    <property type="project" value="TreeGrafter"/>
</dbReference>
<dbReference type="Gene3D" id="3.60.21.10">
    <property type="match status" value="1"/>
</dbReference>
<dbReference type="Proteomes" id="UP000249229">
    <property type="component" value="Unassembled WGS sequence"/>
</dbReference>
<sequence>MLRRILGLPPTRRHHVPPGMRVYAVGDVHGRADLLRPLLGWIGEDHARRGGDAELHVVFLGDLIDRGPESAAVLEMLAAERDPVGRRYVLRGNHEEMLLAVFDGDLAVAGDWLNHGGVETLESYGVDPALYWRDPSAFLPALHAAIPARHVDVLRTMLSQVRIGDYLFVHAGIRPGVALDAQEGRDLRWIRGDFLNSRADHGMVVVHGHTIEPAVVFRPNRIGIDTGAYQTGRLTALGLEGHARWTLTSRLDPR</sequence>
<gene>
    <name evidence="2" type="ORF">DI544_04090</name>
</gene>
<comment type="caution">
    <text evidence="2">The sequence shown here is derived from an EMBL/GenBank/DDBJ whole genome shotgun (WGS) entry which is preliminary data.</text>
</comment>
<reference evidence="2 3" key="1">
    <citation type="submission" date="2017-08" db="EMBL/GenBank/DDBJ databases">
        <title>Infants hospitalized years apart are colonized by the same room-sourced microbial strains.</title>
        <authorList>
            <person name="Brooks B."/>
            <person name="Olm M.R."/>
            <person name="Firek B.A."/>
            <person name="Baker R."/>
            <person name="Thomas B.C."/>
            <person name="Morowitz M.J."/>
            <person name="Banfield J.F."/>
        </authorList>
    </citation>
    <scope>NUCLEOTIDE SEQUENCE [LARGE SCALE GENOMIC DNA]</scope>
    <source>
        <strain evidence="2">S2_005_001_R1_22</strain>
    </source>
</reference>
<dbReference type="InterPro" id="IPR004843">
    <property type="entry name" value="Calcineurin-like_PHP"/>
</dbReference>
<dbReference type="InterPro" id="IPR050126">
    <property type="entry name" value="Ap4A_hydrolase"/>
</dbReference>
<evidence type="ECO:0000313" key="2">
    <source>
        <dbReference type="EMBL" id="PZQ61808.1"/>
    </source>
</evidence>
<evidence type="ECO:0000259" key="1">
    <source>
        <dbReference type="Pfam" id="PF00149"/>
    </source>
</evidence>
<dbReference type="GO" id="GO:0005737">
    <property type="term" value="C:cytoplasm"/>
    <property type="evidence" value="ECO:0007669"/>
    <property type="project" value="TreeGrafter"/>
</dbReference>
<dbReference type="PANTHER" id="PTHR42850:SF4">
    <property type="entry name" value="ZINC-DEPENDENT ENDOPOLYPHOSPHATASE"/>
    <property type="match status" value="1"/>
</dbReference>
<proteinExistence type="predicted"/>
<dbReference type="GO" id="GO:0008803">
    <property type="term" value="F:bis(5'-nucleosyl)-tetraphosphatase (symmetrical) activity"/>
    <property type="evidence" value="ECO:0007669"/>
    <property type="project" value="TreeGrafter"/>
</dbReference>
<name>A0A2W5PBC2_9SPHN</name>
<dbReference type="SUPFAM" id="SSF56300">
    <property type="entry name" value="Metallo-dependent phosphatases"/>
    <property type="match status" value="1"/>
</dbReference>
<dbReference type="EMBL" id="QFQI01000002">
    <property type="protein sequence ID" value="PZQ61808.1"/>
    <property type="molecule type" value="Genomic_DNA"/>
</dbReference>
<organism evidence="2 3">
    <name type="scientific">Sphingomonas taxi</name>
    <dbReference type="NCBI Taxonomy" id="1549858"/>
    <lineage>
        <taxon>Bacteria</taxon>
        <taxon>Pseudomonadati</taxon>
        <taxon>Pseudomonadota</taxon>
        <taxon>Alphaproteobacteria</taxon>
        <taxon>Sphingomonadales</taxon>
        <taxon>Sphingomonadaceae</taxon>
        <taxon>Sphingomonas</taxon>
    </lineage>
</organism>
<dbReference type="AlphaFoldDB" id="A0A2W5PBC2"/>
<accession>A0A2W5PBC2</accession>
<dbReference type="Pfam" id="PF00149">
    <property type="entry name" value="Metallophos"/>
    <property type="match status" value="1"/>
</dbReference>
<dbReference type="GO" id="GO:0110154">
    <property type="term" value="P:RNA decapping"/>
    <property type="evidence" value="ECO:0007669"/>
    <property type="project" value="TreeGrafter"/>
</dbReference>